<sequence length="104" mass="12444">FPVSLPDHFIKDLLTKYMQTMHYEVIFCQQCIFSISNVLKLQLKAFLVPSYYFIVVVFIKQKNNQRLLIAGRCIWKEKNNNMSEWIFRLNVLIPLGNVYHVFLE</sequence>
<dbReference type="InterPro" id="IPR005334">
    <property type="entry name" value="Tctex-1-like"/>
</dbReference>
<dbReference type="Pfam" id="PF03645">
    <property type="entry name" value="Tctex-1"/>
    <property type="match status" value="1"/>
</dbReference>
<dbReference type="Gene3D" id="3.30.1140.40">
    <property type="entry name" value="Tctex-1"/>
    <property type="match status" value="1"/>
</dbReference>
<comment type="similarity">
    <text evidence="1">Belongs to the dynein light chain Tctex-type family.</text>
</comment>
<dbReference type="AlphaFoldDB" id="A0A8D1NX21"/>
<dbReference type="Proteomes" id="UP000694571">
    <property type="component" value="Unplaced"/>
</dbReference>
<reference evidence="2" key="1">
    <citation type="submission" date="2025-08" db="UniProtKB">
        <authorList>
            <consortium name="Ensembl"/>
        </authorList>
    </citation>
    <scope>IDENTIFICATION</scope>
</reference>
<name>A0A8D1NX21_PIG</name>
<accession>A0A8D1NX21</accession>
<proteinExistence type="inferred from homology"/>
<protein>
    <submittedName>
        <fullName evidence="2">Uncharacterized protein</fullName>
    </submittedName>
</protein>
<evidence type="ECO:0000256" key="1">
    <source>
        <dbReference type="ARBA" id="ARBA00005361"/>
    </source>
</evidence>
<dbReference type="InterPro" id="IPR038586">
    <property type="entry name" value="Tctex-1-like_sf"/>
</dbReference>
<evidence type="ECO:0000313" key="3">
    <source>
        <dbReference type="Proteomes" id="UP000694571"/>
    </source>
</evidence>
<evidence type="ECO:0000313" key="2">
    <source>
        <dbReference type="Ensembl" id="ENSSSCP00050043793.1"/>
    </source>
</evidence>
<dbReference type="Ensembl" id="ENSSSCT00050100817.1">
    <property type="protein sequence ID" value="ENSSSCP00050043793.1"/>
    <property type="gene ID" value="ENSSSCG00050073690.1"/>
</dbReference>
<organism evidence="2 3">
    <name type="scientific">Sus scrofa</name>
    <name type="common">Pig</name>
    <dbReference type="NCBI Taxonomy" id="9823"/>
    <lineage>
        <taxon>Eukaryota</taxon>
        <taxon>Metazoa</taxon>
        <taxon>Chordata</taxon>
        <taxon>Craniata</taxon>
        <taxon>Vertebrata</taxon>
        <taxon>Euteleostomi</taxon>
        <taxon>Mammalia</taxon>
        <taxon>Eutheria</taxon>
        <taxon>Laurasiatheria</taxon>
        <taxon>Artiodactyla</taxon>
        <taxon>Suina</taxon>
        <taxon>Suidae</taxon>
        <taxon>Sus</taxon>
    </lineage>
</organism>